<accession>A0A8J1U978</accession>
<dbReference type="EMBL" id="CAIIXF020000001">
    <property type="protein sequence ID" value="CAH1773664.1"/>
    <property type="molecule type" value="Genomic_DNA"/>
</dbReference>
<name>A0A8J1U978_OWEFU</name>
<organism evidence="1 2">
    <name type="scientific">Owenia fusiformis</name>
    <name type="common">Polychaete worm</name>
    <dbReference type="NCBI Taxonomy" id="6347"/>
    <lineage>
        <taxon>Eukaryota</taxon>
        <taxon>Metazoa</taxon>
        <taxon>Spiralia</taxon>
        <taxon>Lophotrochozoa</taxon>
        <taxon>Annelida</taxon>
        <taxon>Polychaeta</taxon>
        <taxon>Sedentaria</taxon>
        <taxon>Canalipalpata</taxon>
        <taxon>Sabellida</taxon>
        <taxon>Oweniida</taxon>
        <taxon>Oweniidae</taxon>
        <taxon>Owenia</taxon>
    </lineage>
</organism>
<evidence type="ECO:0000313" key="1">
    <source>
        <dbReference type="EMBL" id="CAH1773664.1"/>
    </source>
</evidence>
<protein>
    <submittedName>
        <fullName evidence="1">Uncharacterized protein</fullName>
    </submittedName>
</protein>
<dbReference type="PANTHER" id="PTHR22168">
    <property type="entry name" value="TMEM26 PROTEIN"/>
    <property type="match status" value="1"/>
</dbReference>
<dbReference type="InterPro" id="IPR019169">
    <property type="entry name" value="Transmembrane_26"/>
</dbReference>
<sequence>MALSECFRTSFACLSRFLFMIHGLVAVWKIAVFYGVYGWILCIGTLGIFVEGAYVIFKRRGVEISKSICPTVLFYLIMTVPCVWMIKMHSLSMNQEELSTLFSAGNYDSSNNSSKSSYFYEDIDIPVSDETFEIAIVQSMLLLILLGKWLLPHHEAMTRQQLSEQLIGYVGVAADIIDLLDIFTSDWKQGQDGVVYAILAVYSVSLFQFTFALPSITSTQSQTTTHKCWNATVASILIATFMHDAPFLIVRLVTIIHYRIVTYTNIFFAAKNVLIISLQGYKLYGVCVPESEHLDEGDVPTEHMNEEAIQSTSGRQIIPDVKFRGNSNVITSRNRTAKLPANELYLDDDVWSSPTNPTGHKLPVRRPIPKMQRPPQLTFDDNQRKLVAMVSGPQLPYDNNHPVQAATVSGNQGAYENYLAKRVSSITKRQSPQPVYHPLDDTEPTPDYQYIYR</sequence>
<keyword evidence="2" id="KW-1185">Reference proteome</keyword>
<gene>
    <name evidence="1" type="ORF">OFUS_LOCUS1234</name>
</gene>
<dbReference type="Pfam" id="PF09772">
    <property type="entry name" value="Tmem26"/>
    <property type="match status" value="1"/>
</dbReference>
<dbReference type="PANTHER" id="PTHR22168:SF3">
    <property type="entry name" value="TRANSMEMBRANE PROTEIN 26"/>
    <property type="match status" value="1"/>
</dbReference>
<dbReference type="Proteomes" id="UP000749559">
    <property type="component" value="Unassembled WGS sequence"/>
</dbReference>
<comment type="caution">
    <text evidence="1">The sequence shown here is derived from an EMBL/GenBank/DDBJ whole genome shotgun (WGS) entry which is preliminary data.</text>
</comment>
<proteinExistence type="predicted"/>
<evidence type="ECO:0000313" key="2">
    <source>
        <dbReference type="Proteomes" id="UP000749559"/>
    </source>
</evidence>
<dbReference type="AlphaFoldDB" id="A0A8J1U978"/>
<reference evidence="1" key="1">
    <citation type="submission" date="2022-03" db="EMBL/GenBank/DDBJ databases">
        <authorList>
            <person name="Martin C."/>
        </authorList>
    </citation>
    <scope>NUCLEOTIDE SEQUENCE</scope>
</reference>
<dbReference type="OrthoDB" id="10042902at2759"/>